<organism evidence="1 2">
    <name type="scientific">Rhabditophanes sp. KR3021</name>
    <dbReference type="NCBI Taxonomy" id="114890"/>
    <lineage>
        <taxon>Eukaryota</taxon>
        <taxon>Metazoa</taxon>
        <taxon>Ecdysozoa</taxon>
        <taxon>Nematoda</taxon>
        <taxon>Chromadorea</taxon>
        <taxon>Rhabditida</taxon>
        <taxon>Tylenchina</taxon>
        <taxon>Panagrolaimomorpha</taxon>
        <taxon>Strongyloidoidea</taxon>
        <taxon>Alloionematidae</taxon>
        <taxon>Rhabditophanes</taxon>
    </lineage>
</organism>
<protein>
    <submittedName>
        <fullName evidence="2">CHK domain-containing protein</fullName>
    </submittedName>
</protein>
<sequence length="429" mass="49411">MSIFATQQLEDSNVEGTKTEIKWVIECLEEKNRDFKSARGNAKVTKVDASHISGGKGFASKVYKLTIYFDDKSKKPFIIALKIPGMDSMNEALENQKMNNDGEDEMINSDLLAKAHDRECKFYNQFTQIPDLKIVKCYGSRDWTTMENQEGALIMDFLASSTNNQFVYSLNIHQARNCLKEVHNLQAYFFSLPSKQWQNEYTIIFGAEEFEKMSPILAINWAKIRTFVPNELFKDYEEDILSLTDSFGQVLRFISNDLVNLEGNIKCFVHNDLWSNNVTYTVDSDGNPGNEIGAIIDWQIPYCGCIGVDIARVIVTGCSPEIRREIETVDLPKYYDSLKMEIINRGGSFEMTWEMFKLNYDFCMIEQSMDLLIMYSFALQNYSVPEEAGDYLWDARKYALGSRITFALIDAVKKCRLIKPEWLIKKVEE</sequence>
<evidence type="ECO:0000313" key="1">
    <source>
        <dbReference type="Proteomes" id="UP000095286"/>
    </source>
</evidence>
<accession>A0AC35U2G6</accession>
<dbReference type="Proteomes" id="UP000095286">
    <property type="component" value="Unplaced"/>
</dbReference>
<reference evidence="2" key="1">
    <citation type="submission" date="2016-11" db="UniProtKB">
        <authorList>
            <consortium name="WormBaseParasite"/>
        </authorList>
    </citation>
    <scope>IDENTIFICATION</scope>
    <source>
        <strain evidence="2">KR3021</strain>
    </source>
</reference>
<proteinExistence type="predicted"/>
<evidence type="ECO:0000313" key="2">
    <source>
        <dbReference type="WBParaSite" id="RSKR_0000676000.1"/>
    </source>
</evidence>
<dbReference type="WBParaSite" id="RSKR_0000676000.1">
    <property type="protein sequence ID" value="RSKR_0000676000.1"/>
    <property type="gene ID" value="RSKR_0000676000"/>
</dbReference>
<name>A0AC35U2G6_9BILA</name>